<protein>
    <submittedName>
        <fullName evidence="2">Uncharacterized protein</fullName>
    </submittedName>
</protein>
<dbReference type="AlphaFoldDB" id="A0A077WW24"/>
<feature type="region of interest" description="Disordered" evidence="1">
    <location>
        <begin position="74"/>
        <end position="99"/>
    </location>
</feature>
<dbReference type="EMBL" id="LK023346">
    <property type="protein sequence ID" value="CDS11223.1"/>
    <property type="molecule type" value="Genomic_DNA"/>
</dbReference>
<gene>
    <name evidence="2" type="ORF">LRAMOSA03486</name>
</gene>
<feature type="compositionally biased region" description="Polar residues" evidence="1">
    <location>
        <begin position="1"/>
        <end position="16"/>
    </location>
</feature>
<name>A0A077WW24_9FUNG</name>
<organism evidence="2">
    <name type="scientific">Lichtheimia ramosa</name>
    <dbReference type="NCBI Taxonomy" id="688394"/>
    <lineage>
        <taxon>Eukaryota</taxon>
        <taxon>Fungi</taxon>
        <taxon>Fungi incertae sedis</taxon>
        <taxon>Mucoromycota</taxon>
        <taxon>Mucoromycotina</taxon>
        <taxon>Mucoromycetes</taxon>
        <taxon>Mucorales</taxon>
        <taxon>Lichtheimiaceae</taxon>
        <taxon>Lichtheimia</taxon>
    </lineage>
</organism>
<evidence type="ECO:0000256" key="1">
    <source>
        <dbReference type="SAM" id="MobiDB-lite"/>
    </source>
</evidence>
<feature type="compositionally biased region" description="Pro residues" evidence="1">
    <location>
        <begin position="42"/>
        <end position="52"/>
    </location>
</feature>
<evidence type="ECO:0000313" key="2">
    <source>
        <dbReference type="EMBL" id="CDS11223.1"/>
    </source>
</evidence>
<dbReference type="OrthoDB" id="2275951at2759"/>
<accession>A0A077WW24</accession>
<reference evidence="2" key="1">
    <citation type="journal article" date="2014" name="Genome Announc.">
        <title>De novo whole-genome sequence and genome annotation of Lichtheimia ramosa.</title>
        <authorList>
            <person name="Linde J."/>
            <person name="Schwartze V."/>
            <person name="Binder U."/>
            <person name="Lass-Florl C."/>
            <person name="Voigt K."/>
            <person name="Horn F."/>
        </authorList>
    </citation>
    <scope>NUCLEOTIDE SEQUENCE</scope>
    <source>
        <strain evidence="2">JMRC FSU:6197</strain>
    </source>
</reference>
<proteinExistence type="predicted"/>
<feature type="compositionally biased region" description="Polar residues" evidence="1">
    <location>
        <begin position="250"/>
        <end position="261"/>
    </location>
</feature>
<feature type="region of interest" description="Disordered" evidence="1">
    <location>
        <begin position="204"/>
        <end position="261"/>
    </location>
</feature>
<feature type="compositionally biased region" description="Acidic residues" evidence="1">
    <location>
        <begin position="227"/>
        <end position="236"/>
    </location>
</feature>
<feature type="compositionally biased region" description="Polar residues" evidence="1">
    <location>
        <begin position="213"/>
        <end position="224"/>
    </location>
</feature>
<feature type="region of interest" description="Disordered" evidence="1">
    <location>
        <begin position="1"/>
        <end position="57"/>
    </location>
</feature>
<sequence>MTASTPSRRTDSNNLDLSPPRTEQRTPSFLRSASRRRTHISPPSPAWDPNPLTPSRRLVAPDLRGSLLRRYTTTQVDSFSPRRDDTSGQYSDILSSPLRRTKSLVEPNRQQQQQQSSPITEVQWTHEDWLCLSRYYESLGRDIKKTINVFYRHESLQTSPSTSGSRDIEEKWSESFIAWRVHCLDVVRKRHGDSFENRVEAYQAQKRKREQSSLESATNTSKNIINLDEDDEEEEEQQQRTPKRRRREFPTSSSSSKLRAS</sequence>